<name>W4LXN7_9BACT</name>
<dbReference type="InterPro" id="IPR016187">
    <property type="entry name" value="CTDL_fold"/>
</dbReference>
<evidence type="ECO:0000313" key="3">
    <source>
        <dbReference type="Proteomes" id="UP000019140"/>
    </source>
</evidence>
<dbReference type="Proteomes" id="UP000019140">
    <property type="component" value="Unassembled WGS sequence"/>
</dbReference>
<dbReference type="SUPFAM" id="SSF56436">
    <property type="entry name" value="C-type lectin-like"/>
    <property type="match status" value="1"/>
</dbReference>
<evidence type="ECO:0000313" key="2">
    <source>
        <dbReference type="EMBL" id="ETX02516.1"/>
    </source>
</evidence>
<sequence>MVQRAGGAFWREVILLGVGRLVHVNGEIDKPSAVLEELCPVEPLGSEVEARQTALAGEVLLEMGSHRLEERQRGQSLGDRVRQQLVRLLQSGYLSAVERARAGDALARLGDPRFRADAWHLPGEPLLGFIEVPAGPFWMGSAERDEEADDDEKLLHQVTLPRYFIARYPVTVAQFQAFVAVTRYVWSYQYREQGEPTHPVVWVTWYDALAYGRWLGEVLGVDDATPEPLRTLLRDSGWQVTLPSEAQWEKAARGVEGQRCYPWGDRFEAERVNSRDAGVRRTSAVGCFPQGRSPYGCLDMAGNMWEWTRSLWGENALKPTFGYPYDAADGREDLQASNGVLHVLRGGAFDNDPSLVRCAFRFWDLARIANYHFGFRVALSALL</sequence>
<dbReference type="PANTHER" id="PTHR23150:SF19">
    <property type="entry name" value="FORMYLGLYCINE-GENERATING ENZYME"/>
    <property type="match status" value="1"/>
</dbReference>
<comment type="caution">
    <text evidence="2">The sequence shown here is derived from an EMBL/GenBank/DDBJ whole genome shotgun (WGS) entry which is preliminary data.</text>
</comment>
<organism evidence="2 3">
    <name type="scientific">Candidatus Entotheonella gemina</name>
    <dbReference type="NCBI Taxonomy" id="1429439"/>
    <lineage>
        <taxon>Bacteria</taxon>
        <taxon>Pseudomonadati</taxon>
        <taxon>Nitrospinota/Tectimicrobiota group</taxon>
        <taxon>Candidatus Tectimicrobiota</taxon>
        <taxon>Candidatus Entotheonellia</taxon>
        <taxon>Candidatus Entotheonellales</taxon>
        <taxon>Candidatus Entotheonellaceae</taxon>
        <taxon>Candidatus Entotheonella</taxon>
    </lineage>
</organism>
<dbReference type="Pfam" id="PF03781">
    <property type="entry name" value="FGE-sulfatase"/>
    <property type="match status" value="1"/>
</dbReference>
<dbReference type="PANTHER" id="PTHR23150">
    <property type="entry name" value="SULFATASE MODIFYING FACTOR 1, 2"/>
    <property type="match status" value="1"/>
</dbReference>
<dbReference type="InterPro" id="IPR005532">
    <property type="entry name" value="SUMF_dom"/>
</dbReference>
<accession>W4LXN7</accession>
<keyword evidence="3" id="KW-1185">Reference proteome</keyword>
<evidence type="ECO:0000259" key="1">
    <source>
        <dbReference type="Pfam" id="PF03781"/>
    </source>
</evidence>
<dbReference type="InterPro" id="IPR042095">
    <property type="entry name" value="SUMF_sf"/>
</dbReference>
<proteinExistence type="predicted"/>
<dbReference type="GO" id="GO:0120147">
    <property type="term" value="F:formylglycine-generating oxidase activity"/>
    <property type="evidence" value="ECO:0007669"/>
    <property type="project" value="TreeGrafter"/>
</dbReference>
<dbReference type="HOGENOM" id="CLU_012431_0_0_7"/>
<protein>
    <recommendedName>
        <fullName evidence="1">Sulfatase-modifying factor enzyme-like domain-containing protein</fullName>
    </recommendedName>
</protein>
<gene>
    <name evidence="2" type="ORF">ETSY2_35410</name>
</gene>
<dbReference type="Gene3D" id="3.90.1580.10">
    <property type="entry name" value="paralog of FGE (formylglycine-generating enzyme)"/>
    <property type="match status" value="1"/>
</dbReference>
<dbReference type="AlphaFoldDB" id="W4LXN7"/>
<reference evidence="2 3" key="1">
    <citation type="journal article" date="2014" name="Nature">
        <title>An environmental bacterial taxon with a large and distinct metabolic repertoire.</title>
        <authorList>
            <person name="Wilson M.C."/>
            <person name="Mori T."/>
            <person name="Ruckert C."/>
            <person name="Uria A.R."/>
            <person name="Helf M.J."/>
            <person name="Takada K."/>
            <person name="Gernert C."/>
            <person name="Steffens U.A."/>
            <person name="Heycke N."/>
            <person name="Schmitt S."/>
            <person name="Rinke C."/>
            <person name="Helfrich E.J."/>
            <person name="Brachmann A.O."/>
            <person name="Gurgui C."/>
            <person name="Wakimoto T."/>
            <person name="Kracht M."/>
            <person name="Crusemann M."/>
            <person name="Hentschel U."/>
            <person name="Abe I."/>
            <person name="Matsunaga S."/>
            <person name="Kalinowski J."/>
            <person name="Takeyama H."/>
            <person name="Piel J."/>
        </authorList>
    </citation>
    <scope>NUCLEOTIDE SEQUENCE [LARGE SCALE GENOMIC DNA]</scope>
    <source>
        <strain evidence="3">TSY2</strain>
    </source>
</reference>
<feature type="domain" description="Sulfatase-modifying factor enzyme-like" evidence="1">
    <location>
        <begin position="129"/>
        <end position="378"/>
    </location>
</feature>
<dbReference type="EMBL" id="AZHX01001521">
    <property type="protein sequence ID" value="ETX02516.1"/>
    <property type="molecule type" value="Genomic_DNA"/>
</dbReference>
<dbReference type="InterPro" id="IPR051043">
    <property type="entry name" value="Sulfatase_Mod_Factor_Kinase"/>
</dbReference>